<feature type="region of interest" description="Disordered" evidence="1">
    <location>
        <begin position="257"/>
        <end position="280"/>
    </location>
</feature>
<dbReference type="Proteomes" id="UP000309133">
    <property type="component" value="Unassembled WGS sequence"/>
</dbReference>
<evidence type="ECO:0000313" key="3">
    <source>
        <dbReference type="EMBL" id="THG29364.1"/>
    </source>
</evidence>
<keyword evidence="4" id="KW-1185">Reference proteome</keyword>
<gene>
    <name evidence="3" type="ORF">E6C64_11660</name>
</gene>
<accession>A0A4S4FHT0</accession>
<evidence type="ECO:0000256" key="2">
    <source>
        <dbReference type="SAM" id="Phobius"/>
    </source>
</evidence>
<feature type="transmembrane region" description="Helical" evidence="2">
    <location>
        <begin position="290"/>
        <end position="315"/>
    </location>
</feature>
<organism evidence="3 4">
    <name type="scientific">Naasia lichenicola</name>
    <dbReference type="NCBI Taxonomy" id="2565933"/>
    <lineage>
        <taxon>Bacteria</taxon>
        <taxon>Bacillati</taxon>
        <taxon>Actinomycetota</taxon>
        <taxon>Actinomycetes</taxon>
        <taxon>Micrococcales</taxon>
        <taxon>Microbacteriaceae</taxon>
        <taxon>Naasia</taxon>
    </lineage>
</organism>
<reference evidence="3 4" key="1">
    <citation type="submission" date="2019-04" db="EMBL/GenBank/DDBJ databases">
        <authorList>
            <person name="Jiang L."/>
        </authorList>
    </citation>
    <scope>NUCLEOTIDE SEQUENCE [LARGE SCALE GENOMIC DNA]</scope>
    <source>
        <strain evidence="3 4">YIM 131853</strain>
    </source>
</reference>
<dbReference type="EMBL" id="SSSM01000005">
    <property type="protein sequence ID" value="THG29364.1"/>
    <property type="molecule type" value="Genomic_DNA"/>
</dbReference>
<name>A0A4S4FHT0_9MICO</name>
<proteinExistence type="predicted"/>
<sequence length="345" mass="35852">MKRPLRLLLLRPIASGVGIGIAAAVLGLGAIGTASADPEVTWQSPSVSIEYGDPWSVQLFTPWTGYSTRTVVIDDQDGEEVARITPPQSYNTYVGMNWYFGSQDFPELAAGEYTITGTFEGDGLPGGTSAPLPIVVSPAPVSARLEVEADPAAPRNAVLTVQLAGKFADRNSYDEEYGYVSPRLPIAGTWKVDVADSTGETIFSDELPQASGDLAVATMYWANVPTGQTFTGSATFTPAADSGDYAIADALGVSYTPPPVQSTGTTGTAPAAPVETEGDDAAGAPLSVPLWSVVGAAVVSLIALIASAISAFLLVRRRRRAAVADTALSDRTSDAVAPIEETSHV</sequence>
<dbReference type="AlphaFoldDB" id="A0A4S4FHT0"/>
<evidence type="ECO:0000256" key="1">
    <source>
        <dbReference type="SAM" id="MobiDB-lite"/>
    </source>
</evidence>
<keyword evidence="2" id="KW-0812">Transmembrane</keyword>
<evidence type="ECO:0000313" key="4">
    <source>
        <dbReference type="Proteomes" id="UP000309133"/>
    </source>
</evidence>
<protein>
    <submittedName>
        <fullName evidence="3">Uncharacterized protein</fullName>
    </submittedName>
</protein>
<comment type="caution">
    <text evidence="3">The sequence shown here is derived from an EMBL/GenBank/DDBJ whole genome shotgun (WGS) entry which is preliminary data.</text>
</comment>
<keyword evidence="2" id="KW-0472">Membrane</keyword>
<feature type="compositionally biased region" description="Low complexity" evidence="1">
    <location>
        <begin position="263"/>
        <end position="273"/>
    </location>
</feature>
<keyword evidence="2" id="KW-1133">Transmembrane helix</keyword>
<dbReference type="RefSeq" id="WP_136427694.1">
    <property type="nucleotide sequence ID" value="NZ_SSSM01000005.1"/>
</dbReference>